<dbReference type="SMART" id="SM00822">
    <property type="entry name" value="PKS_KR"/>
    <property type="match status" value="1"/>
</dbReference>
<reference evidence="5" key="1">
    <citation type="submission" date="2018-12" db="EMBL/GenBank/DDBJ databases">
        <title>Complete genome sequence of Roseovarius sp. MME-070.</title>
        <authorList>
            <person name="Nam Y.-D."/>
            <person name="Kang J."/>
            <person name="Chung W.-H."/>
            <person name="Park Y.S."/>
        </authorList>
    </citation>
    <scope>NUCLEOTIDE SEQUENCE [LARGE SCALE GENOMIC DNA]</scope>
    <source>
        <strain evidence="5">MME-070</strain>
    </source>
</reference>
<evidence type="ECO:0000259" key="3">
    <source>
        <dbReference type="SMART" id="SM00822"/>
    </source>
</evidence>
<dbReference type="InterPro" id="IPR057326">
    <property type="entry name" value="KR_dom"/>
</dbReference>
<evidence type="ECO:0000313" key="5">
    <source>
        <dbReference type="Proteomes" id="UP000428330"/>
    </source>
</evidence>
<keyword evidence="5" id="KW-1185">Reference proteome</keyword>
<dbReference type="EMBL" id="CP034348">
    <property type="protein sequence ID" value="QGX97993.1"/>
    <property type="molecule type" value="Genomic_DNA"/>
</dbReference>
<dbReference type="OrthoDB" id="9793825at2"/>
<gene>
    <name evidence="4" type="ORF">EI983_06765</name>
</gene>
<dbReference type="RefSeq" id="WP_157706625.1">
    <property type="nucleotide sequence ID" value="NZ_CP034348.1"/>
</dbReference>
<sequence>MKLVLITGASSGVGAAAARAFHRQGARVVLVARSTDKLDNLVGELGVNALAAPCDASDGAQVLAMAERILREEGVPDVIVHCAGAGQWKTVEDTSPAEAIEMMQAPYFSAFNVTHAFLRAMLDRGSGVILHVNSPACVVPWPSSAGYTAARAALRGFHEALSQDLAGTGVQSCHVIFGKIASAYFDNNPGVLDKMPMLTRTIPTLSVERCAEALTHLAHYPRHEAISPFILRLYVSFGRLFPRLTRWMLRF</sequence>
<dbReference type="PRINTS" id="PR00081">
    <property type="entry name" value="GDHRDH"/>
</dbReference>
<proteinExistence type="inferred from homology"/>
<evidence type="ECO:0000256" key="2">
    <source>
        <dbReference type="ARBA" id="ARBA00023002"/>
    </source>
</evidence>
<evidence type="ECO:0000313" key="4">
    <source>
        <dbReference type="EMBL" id="QGX97993.1"/>
    </source>
</evidence>
<accession>A0A6I6IQ84</accession>
<dbReference type="GO" id="GO:0016491">
    <property type="term" value="F:oxidoreductase activity"/>
    <property type="evidence" value="ECO:0007669"/>
    <property type="project" value="UniProtKB-KW"/>
</dbReference>
<feature type="domain" description="Ketoreductase" evidence="3">
    <location>
        <begin position="2"/>
        <end position="179"/>
    </location>
</feature>
<comment type="similarity">
    <text evidence="1">Belongs to the short-chain dehydrogenases/reductases (SDR) family.</text>
</comment>
<dbReference type="GO" id="GO:0016020">
    <property type="term" value="C:membrane"/>
    <property type="evidence" value="ECO:0007669"/>
    <property type="project" value="TreeGrafter"/>
</dbReference>
<evidence type="ECO:0000256" key="1">
    <source>
        <dbReference type="ARBA" id="ARBA00006484"/>
    </source>
</evidence>
<keyword evidence="2" id="KW-0560">Oxidoreductase</keyword>
<dbReference type="PANTHER" id="PTHR44196">
    <property type="entry name" value="DEHYDROGENASE/REDUCTASE SDR FAMILY MEMBER 7B"/>
    <property type="match status" value="1"/>
</dbReference>
<dbReference type="InterPro" id="IPR002347">
    <property type="entry name" value="SDR_fam"/>
</dbReference>
<dbReference type="SUPFAM" id="SSF51735">
    <property type="entry name" value="NAD(P)-binding Rossmann-fold domains"/>
    <property type="match status" value="1"/>
</dbReference>
<dbReference type="PANTHER" id="PTHR44196:SF1">
    <property type="entry name" value="DEHYDROGENASE_REDUCTASE SDR FAMILY MEMBER 7B"/>
    <property type="match status" value="1"/>
</dbReference>
<dbReference type="CDD" id="cd05233">
    <property type="entry name" value="SDR_c"/>
    <property type="match status" value="1"/>
</dbReference>
<organism evidence="4 5">
    <name type="scientific">Roseovarius faecimaris</name>
    <dbReference type="NCBI Taxonomy" id="2494550"/>
    <lineage>
        <taxon>Bacteria</taxon>
        <taxon>Pseudomonadati</taxon>
        <taxon>Pseudomonadota</taxon>
        <taxon>Alphaproteobacteria</taxon>
        <taxon>Rhodobacterales</taxon>
        <taxon>Roseobacteraceae</taxon>
        <taxon>Roseovarius</taxon>
    </lineage>
</organism>
<dbReference type="InterPro" id="IPR036291">
    <property type="entry name" value="NAD(P)-bd_dom_sf"/>
</dbReference>
<dbReference type="KEGG" id="rom:EI983_06765"/>
<name>A0A6I6IQ84_9RHOB</name>
<dbReference type="Gene3D" id="3.40.50.720">
    <property type="entry name" value="NAD(P)-binding Rossmann-like Domain"/>
    <property type="match status" value="1"/>
</dbReference>
<dbReference type="Proteomes" id="UP000428330">
    <property type="component" value="Chromosome"/>
</dbReference>
<dbReference type="AlphaFoldDB" id="A0A6I6IQ84"/>
<protein>
    <submittedName>
        <fullName evidence="4">SDR family oxidoreductase</fullName>
    </submittedName>
</protein>
<dbReference type="Pfam" id="PF00106">
    <property type="entry name" value="adh_short"/>
    <property type="match status" value="1"/>
</dbReference>